<sequence length="732" mass="84033">MKQLLVFFFLFFQFLGFTQETTVKSSKIDSSFFYISEANIYKKERIFDKALEYANKAIVYSDKKRNNFSLANGYQTLGIIFYDFKKYDLAIEKLLRSVAIYNSLEPTSELALSYYNLGMCFMNKANYSRAESYFDKSTAIYQSLDLSNAKNMVQLQKALLYLEKKEDAIAEKTFEELTRLPKDKNIFEMQSEAFYQLGNLKAKQDINNLALNYLTRGYEISVNDKNLEQQLKFCKYLSEIYEKIGDSKNSLIYLKTYTKLKDSIQSISRSKEQNFVSERAKVNDIMKSMEKLDKENKEKEKEGKFSKLINILSIALITILSLLSLSLYKNNIIRNKSNELLRDKNNELEIAKERMEKASKARAEFLSTVSHELRTPLNAINGISHILLEDKPKASQIEYLKSLKFSGNYLLTYINEILEINRIESNNIEIEQINFNFKELLHNIQNSLKEQASQNNNEFKLEIAKEVPENLIGDPTKLSQIFINLINNALKFTHNGTITVKAYVIHKSEDDCSLKFEVADTGIGIPKDKQESIFESFSQGSVEINRKYGGTGLGLTIVRRLVSLMGGKIAVESEVNKGSTFLFSLDFKIGEETVPVNTNLVLDDTIFINKRVLLVEDNKINQMITKKILEKKRMLCELCETGEDAILKLKENKYDLVLMDVHLPGINGTIATEEIRKFDTKTPIIALTAISLDENRDMLMSFGMNDVITKPFNPDNLYKVIETNLLIETNIA</sequence>
<feature type="domain" description="Response regulatory" evidence="9">
    <location>
        <begin position="611"/>
        <end position="725"/>
    </location>
</feature>
<dbReference type="SUPFAM" id="SSF47384">
    <property type="entry name" value="Homodimeric domain of signal transducing histidine kinase"/>
    <property type="match status" value="1"/>
</dbReference>
<keyword evidence="3 5" id="KW-0597">Phosphoprotein</keyword>
<dbReference type="EC" id="2.7.13.3" evidence="2"/>
<dbReference type="InterPro" id="IPR001789">
    <property type="entry name" value="Sig_transdc_resp-reg_receiver"/>
</dbReference>
<dbReference type="AlphaFoldDB" id="A0A1M6D8A5"/>
<dbReference type="OrthoDB" id="4457677at2"/>
<accession>A0A1M6D8A5</accession>
<dbReference type="SUPFAM" id="SSF55874">
    <property type="entry name" value="ATPase domain of HSP90 chaperone/DNA topoisomerase II/histidine kinase"/>
    <property type="match status" value="1"/>
</dbReference>
<proteinExistence type="predicted"/>
<dbReference type="Gene3D" id="1.25.40.10">
    <property type="entry name" value="Tetratricopeptide repeat domain"/>
    <property type="match status" value="1"/>
</dbReference>
<dbReference type="InterPro" id="IPR003594">
    <property type="entry name" value="HATPase_dom"/>
</dbReference>
<dbReference type="PANTHER" id="PTHR45339:SF1">
    <property type="entry name" value="HYBRID SIGNAL TRANSDUCTION HISTIDINE KINASE J"/>
    <property type="match status" value="1"/>
</dbReference>
<dbReference type="SUPFAM" id="SSF48452">
    <property type="entry name" value="TPR-like"/>
    <property type="match status" value="2"/>
</dbReference>
<dbReference type="InterPro" id="IPR003661">
    <property type="entry name" value="HisK_dim/P_dom"/>
</dbReference>
<reference evidence="11" key="1">
    <citation type="submission" date="2016-11" db="EMBL/GenBank/DDBJ databases">
        <authorList>
            <person name="Varghese N."/>
            <person name="Submissions S."/>
        </authorList>
    </citation>
    <scope>NUCLEOTIDE SEQUENCE [LARGE SCALE GENOMIC DNA]</scope>
    <source>
        <strain evidence="11">DSM 18829</strain>
    </source>
</reference>
<gene>
    <name evidence="10" type="ORF">SAMN05444363_1300</name>
</gene>
<dbReference type="InterPro" id="IPR019734">
    <property type="entry name" value="TPR_rpt"/>
</dbReference>
<dbReference type="CDD" id="cd00082">
    <property type="entry name" value="HisKA"/>
    <property type="match status" value="1"/>
</dbReference>
<dbReference type="SUPFAM" id="SSF52172">
    <property type="entry name" value="CheY-like"/>
    <property type="match status" value="1"/>
</dbReference>
<dbReference type="InterPro" id="IPR004358">
    <property type="entry name" value="Sig_transdc_His_kin-like_C"/>
</dbReference>
<evidence type="ECO:0000313" key="10">
    <source>
        <dbReference type="EMBL" id="SHI69391.1"/>
    </source>
</evidence>
<keyword evidence="6" id="KW-0802">TPR repeat</keyword>
<dbReference type="Pfam" id="PF02518">
    <property type="entry name" value="HATPase_c"/>
    <property type="match status" value="1"/>
</dbReference>
<evidence type="ECO:0000256" key="4">
    <source>
        <dbReference type="ARBA" id="ARBA00023012"/>
    </source>
</evidence>
<dbReference type="Gene3D" id="1.10.287.130">
    <property type="match status" value="1"/>
</dbReference>
<dbReference type="FunFam" id="3.30.565.10:FF:000010">
    <property type="entry name" value="Sensor histidine kinase RcsC"/>
    <property type="match status" value="1"/>
</dbReference>
<evidence type="ECO:0000256" key="3">
    <source>
        <dbReference type="ARBA" id="ARBA00022553"/>
    </source>
</evidence>
<dbReference type="Pfam" id="PF00512">
    <property type="entry name" value="HisKA"/>
    <property type="match status" value="1"/>
</dbReference>
<dbReference type="CDD" id="cd17546">
    <property type="entry name" value="REC_hyHK_CKI1_RcsC-like"/>
    <property type="match status" value="1"/>
</dbReference>
<keyword evidence="4" id="KW-0902">Two-component regulatory system</keyword>
<dbReference type="SMART" id="SM00388">
    <property type="entry name" value="HisKA"/>
    <property type="match status" value="1"/>
</dbReference>
<dbReference type="PROSITE" id="PS50109">
    <property type="entry name" value="HIS_KIN"/>
    <property type="match status" value="1"/>
</dbReference>
<feature type="repeat" description="TPR" evidence="6">
    <location>
        <begin position="111"/>
        <end position="144"/>
    </location>
</feature>
<dbReference type="InterPro" id="IPR005467">
    <property type="entry name" value="His_kinase_dom"/>
</dbReference>
<dbReference type="InterPro" id="IPR011990">
    <property type="entry name" value="TPR-like_helical_dom_sf"/>
</dbReference>
<evidence type="ECO:0000256" key="1">
    <source>
        <dbReference type="ARBA" id="ARBA00000085"/>
    </source>
</evidence>
<comment type="catalytic activity">
    <reaction evidence="1">
        <text>ATP + protein L-histidine = ADP + protein N-phospho-L-histidine.</text>
        <dbReference type="EC" id="2.7.13.3"/>
    </reaction>
</comment>
<dbReference type="SMART" id="SM00028">
    <property type="entry name" value="TPR"/>
    <property type="match status" value="4"/>
</dbReference>
<dbReference type="SMART" id="SM00387">
    <property type="entry name" value="HATPase_c"/>
    <property type="match status" value="1"/>
</dbReference>
<keyword evidence="10" id="KW-0418">Kinase</keyword>
<dbReference type="PROSITE" id="PS50005">
    <property type="entry name" value="TPR"/>
    <property type="match status" value="1"/>
</dbReference>
<feature type="domain" description="Histidine kinase" evidence="8">
    <location>
        <begin position="368"/>
        <end position="589"/>
    </location>
</feature>
<name>A0A1M6D8A5_9FLAO</name>
<evidence type="ECO:0000313" key="11">
    <source>
        <dbReference type="Proteomes" id="UP000184488"/>
    </source>
</evidence>
<dbReference type="Gene3D" id="3.30.565.10">
    <property type="entry name" value="Histidine kinase-like ATPase, C-terminal domain"/>
    <property type="match status" value="1"/>
</dbReference>
<organism evidence="10 11">
    <name type="scientific">Flavobacterium terrae</name>
    <dbReference type="NCBI Taxonomy" id="415425"/>
    <lineage>
        <taxon>Bacteria</taxon>
        <taxon>Pseudomonadati</taxon>
        <taxon>Bacteroidota</taxon>
        <taxon>Flavobacteriia</taxon>
        <taxon>Flavobacteriales</taxon>
        <taxon>Flavobacteriaceae</taxon>
        <taxon>Flavobacterium</taxon>
    </lineage>
</organism>
<evidence type="ECO:0000256" key="2">
    <source>
        <dbReference type="ARBA" id="ARBA00012438"/>
    </source>
</evidence>
<dbReference type="STRING" id="415425.SAMN05444363_1300"/>
<dbReference type="SMART" id="SM00448">
    <property type="entry name" value="REC"/>
    <property type="match status" value="1"/>
</dbReference>
<dbReference type="PROSITE" id="PS50110">
    <property type="entry name" value="RESPONSE_REGULATORY"/>
    <property type="match status" value="1"/>
</dbReference>
<feature type="modified residue" description="4-aspartylphosphate" evidence="5">
    <location>
        <position position="660"/>
    </location>
</feature>
<evidence type="ECO:0000259" key="9">
    <source>
        <dbReference type="PROSITE" id="PS50110"/>
    </source>
</evidence>
<dbReference type="InterPro" id="IPR011006">
    <property type="entry name" value="CheY-like_superfamily"/>
</dbReference>
<dbReference type="GO" id="GO:0000155">
    <property type="term" value="F:phosphorelay sensor kinase activity"/>
    <property type="evidence" value="ECO:0007669"/>
    <property type="project" value="InterPro"/>
</dbReference>
<dbReference type="Gene3D" id="3.40.50.2300">
    <property type="match status" value="1"/>
</dbReference>
<protein>
    <recommendedName>
        <fullName evidence="2">histidine kinase</fullName>
        <ecNumber evidence="2">2.7.13.3</ecNumber>
    </recommendedName>
</protein>
<dbReference type="RefSeq" id="WP_073309687.1">
    <property type="nucleotide sequence ID" value="NZ_FQZI01000002.1"/>
</dbReference>
<keyword evidence="11" id="KW-1185">Reference proteome</keyword>
<dbReference type="PRINTS" id="PR00344">
    <property type="entry name" value="BCTRLSENSOR"/>
</dbReference>
<dbReference type="CDD" id="cd16922">
    <property type="entry name" value="HATPase_EvgS-ArcB-TorS-like"/>
    <property type="match status" value="1"/>
</dbReference>
<dbReference type="InterPro" id="IPR036097">
    <property type="entry name" value="HisK_dim/P_sf"/>
</dbReference>
<dbReference type="EMBL" id="FQZI01000002">
    <property type="protein sequence ID" value="SHI69391.1"/>
    <property type="molecule type" value="Genomic_DNA"/>
</dbReference>
<dbReference type="PANTHER" id="PTHR45339">
    <property type="entry name" value="HYBRID SIGNAL TRANSDUCTION HISTIDINE KINASE J"/>
    <property type="match status" value="1"/>
</dbReference>
<evidence type="ECO:0000256" key="6">
    <source>
        <dbReference type="PROSITE-ProRule" id="PRU00339"/>
    </source>
</evidence>
<keyword evidence="10" id="KW-0808">Transferase</keyword>
<dbReference type="Pfam" id="PF00072">
    <property type="entry name" value="Response_reg"/>
    <property type="match status" value="1"/>
</dbReference>
<dbReference type="InterPro" id="IPR036890">
    <property type="entry name" value="HATPase_C_sf"/>
</dbReference>
<evidence type="ECO:0000259" key="8">
    <source>
        <dbReference type="PROSITE" id="PS50109"/>
    </source>
</evidence>
<keyword evidence="7" id="KW-0175">Coiled coil</keyword>
<evidence type="ECO:0000256" key="7">
    <source>
        <dbReference type="SAM" id="Coils"/>
    </source>
</evidence>
<feature type="coiled-coil region" evidence="7">
    <location>
        <begin position="334"/>
        <end position="361"/>
    </location>
</feature>
<dbReference type="Proteomes" id="UP000184488">
    <property type="component" value="Unassembled WGS sequence"/>
</dbReference>
<evidence type="ECO:0000256" key="5">
    <source>
        <dbReference type="PROSITE-ProRule" id="PRU00169"/>
    </source>
</evidence>